<dbReference type="RefSeq" id="WP_310224759.1">
    <property type="nucleotide sequence ID" value="NZ_JAVDSB010000001.1"/>
</dbReference>
<protein>
    <recommendedName>
        <fullName evidence="3">STAS/SEC14 domain-containing protein</fullName>
    </recommendedName>
</protein>
<gene>
    <name evidence="1" type="ORF">J2736_001435</name>
</gene>
<name>A0ABU1NTT4_9BACL</name>
<dbReference type="Proteomes" id="UP001267290">
    <property type="component" value="Unassembled WGS sequence"/>
</dbReference>
<reference evidence="1 2" key="1">
    <citation type="submission" date="2023-07" db="EMBL/GenBank/DDBJ databases">
        <title>Sorghum-associated microbial communities from plants grown in Nebraska, USA.</title>
        <authorList>
            <person name="Schachtman D."/>
        </authorList>
    </citation>
    <scope>NUCLEOTIDE SEQUENCE [LARGE SCALE GENOMIC DNA]</scope>
    <source>
        <strain evidence="1 2">CC258</strain>
    </source>
</reference>
<sequence>MMHYYFSDKAHIFWDDVIEAVVIRWNSVAKEEEFRVPLDKVIELAVIKKAKKVLIDKSPKMVLTEDAEWFSMEWLPRLLHAGIQFTATVIPEHTVAPLDMKNAIEKETLPINYHEFEDIHNAVGWLSEASEVSA</sequence>
<proteinExistence type="predicted"/>
<comment type="caution">
    <text evidence="1">The sequence shown here is derived from an EMBL/GenBank/DDBJ whole genome shotgun (WGS) entry which is preliminary data.</text>
</comment>
<organism evidence="1 2">
    <name type="scientific">Paenibacillus qinlingensis</name>
    <dbReference type="NCBI Taxonomy" id="1837343"/>
    <lineage>
        <taxon>Bacteria</taxon>
        <taxon>Bacillati</taxon>
        <taxon>Bacillota</taxon>
        <taxon>Bacilli</taxon>
        <taxon>Bacillales</taxon>
        <taxon>Paenibacillaceae</taxon>
        <taxon>Paenibacillus</taxon>
    </lineage>
</organism>
<keyword evidence="2" id="KW-1185">Reference proteome</keyword>
<dbReference type="EMBL" id="JAVDSB010000001">
    <property type="protein sequence ID" value="MDR6550252.1"/>
    <property type="molecule type" value="Genomic_DNA"/>
</dbReference>
<evidence type="ECO:0000313" key="2">
    <source>
        <dbReference type="Proteomes" id="UP001267290"/>
    </source>
</evidence>
<accession>A0ABU1NTT4</accession>
<evidence type="ECO:0008006" key="3">
    <source>
        <dbReference type="Google" id="ProtNLM"/>
    </source>
</evidence>
<evidence type="ECO:0000313" key="1">
    <source>
        <dbReference type="EMBL" id="MDR6550252.1"/>
    </source>
</evidence>